<protein>
    <recommendedName>
        <fullName evidence="11">Membrane insertase YidC/Oxa/ALB C-terminal domain-containing protein</fullName>
    </recommendedName>
</protein>
<dbReference type="AlphaFoldDB" id="A0A9Q0MAW0"/>
<evidence type="ECO:0000256" key="10">
    <source>
        <dbReference type="SAM" id="Phobius"/>
    </source>
</evidence>
<feature type="domain" description="Membrane insertase YidC/Oxa/ALB C-terminal" evidence="11">
    <location>
        <begin position="86"/>
        <end position="280"/>
    </location>
</feature>
<evidence type="ECO:0000259" key="11">
    <source>
        <dbReference type="Pfam" id="PF02096"/>
    </source>
</evidence>
<evidence type="ECO:0000256" key="5">
    <source>
        <dbReference type="ARBA" id="ARBA00022946"/>
    </source>
</evidence>
<comment type="caution">
    <text evidence="12">The sequence shown here is derived from an EMBL/GenBank/DDBJ whole genome shotgun (WGS) entry which is preliminary data.</text>
</comment>
<keyword evidence="6 10" id="KW-1133">Transmembrane helix</keyword>
<keyword evidence="5" id="KW-0809">Transit peptide</keyword>
<evidence type="ECO:0000256" key="3">
    <source>
        <dbReference type="ARBA" id="ARBA00022692"/>
    </source>
</evidence>
<dbReference type="EMBL" id="JAPWDV010000002">
    <property type="protein sequence ID" value="KAJ6221187.1"/>
    <property type="molecule type" value="Genomic_DNA"/>
</dbReference>
<evidence type="ECO:0000256" key="7">
    <source>
        <dbReference type="ARBA" id="ARBA00023128"/>
    </source>
</evidence>
<evidence type="ECO:0000256" key="9">
    <source>
        <dbReference type="RuleBase" id="RU003945"/>
    </source>
</evidence>
<dbReference type="Pfam" id="PF02096">
    <property type="entry name" value="60KD_IMP"/>
    <property type="match status" value="1"/>
</dbReference>
<comment type="subcellular location">
    <subcellularLocation>
        <location evidence="9">Membrane</location>
        <topology evidence="9">Multi-pass membrane protein</topology>
    </subcellularLocation>
    <subcellularLocation>
        <location evidence="1">Mitochondrion inner membrane</location>
        <topology evidence="1">Multi-pass membrane protein</topology>
    </subcellularLocation>
</comment>
<dbReference type="NCBIfam" id="TIGR03592">
    <property type="entry name" value="yidC_oxa1_cterm"/>
    <property type="match status" value="1"/>
</dbReference>
<keyword evidence="8 10" id="KW-0472">Membrane</keyword>
<comment type="similarity">
    <text evidence="2 9">Belongs to the OXA1/ALB3/YidC family.</text>
</comment>
<keyword evidence="7" id="KW-0496">Mitochondrion</keyword>
<evidence type="ECO:0000256" key="8">
    <source>
        <dbReference type="ARBA" id="ARBA00023136"/>
    </source>
</evidence>
<feature type="transmembrane region" description="Helical" evidence="10">
    <location>
        <begin position="244"/>
        <end position="265"/>
    </location>
</feature>
<keyword evidence="4" id="KW-0999">Mitochondrion inner membrane</keyword>
<feature type="transmembrane region" description="Helical" evidence="10">
    <location>
        <begin position="86"/>
        <end position="106"/>
    </location>
</feature>
<proteinExistence type="inferred from homology"/>
<reference evidence="12" key="1">
    <citation type="submission" date="2022-12" db="EMBL/GenBank/DDBJ databases">
        <title>Genome assemblies of Blomia tropicalis.</title>
        <authorList>
            <person name="Cui Y."/>
        </authorList>
    </citation>
    <scope>NUCLEOTIDE SEQUENCE</scope>
    <source>
        <tissue evidence="12">Adult mites</tissue>
    </source>
</reference>
<dbReference type="PANTHER" id="PTHR12428">
    <property type="entry name" value="OXA1"/>
    <property type="match status" value="1"/>
</dbReference>
<name>A0A9Q0MAW0_BLOTA</name>
<dbReference type="CDD" id="cd20069">
    <property type="entry name" value="5TM_Oxa1-like"/>
    <property type="match status" value="1"/>
</dbReference>
<gene>
    <name evidence="12" type="ORF">RDWZM_006999</name>
</gene>
<sequence length="357" mass="40504">MLFTDPRSSGLTDKSGELNSKLDESVKDTIIDLTGNLNSDQVQNVLNNGSQQLADLSVAALNIGSNYTPIGWCVHYLDFLNSVFPWWGAIAVGTVILRLTMFPFVISAQRTASKLNELLPQQAILKEKMNQARLIGDTMEFARLANESHTLFKRNNVNPIKSMLTPLTQVPLFLTFFLTLRRMANYPVESLKTGGFYWVTDLSIPDPMYVLPVVCSLTLWATLEISFKSGQNPNQTVIFKYGARIIPILTLIFTYDFPAAIMTYWCTNNFLSVIQVTMLKQPKIREFFNIPPIKVNPSQLSVNKKSFKNHFKETMENAKINKLIEERKTIDEITFKKAGIGPLKKTFKHNPTRIRNN</sequence>
<keyword evidence="13" id="KW-1185">Reference proteome</keyword>
<dbReference type="PANTHER" id="PTHR12428:SF66">
    <property type="entry name" value="MITOCHONDRIAL INNER MEMBRANE PROTEIN OXA1L"/>
    <property type="match status" value="1"/>
</dbReference>
<dbReference type="GO" id="GO:0032979">
    <property type="term" value="P:protein insertion into mitochondrial inner membrane from matrix"/>
    <property type="evidence" value="ECO:0007669"/>
    <property type="project" value="TreeGrafter"/>
</dbReference>
<keyword evidence="3 9" id="KW-0812">Transmembrane</keyword>
<dbReference type="Proteomes" id="UP001142055">
    <property type="component" value="Chromosome 2"/>
</dbReference>
<organism evidence="12 13">
    <name type="scientific">Blomia tropicalis</name>
    <name type="common">Mite</name>
    <dbReference type="NCBI Taxonomy" id="40697"/>
    <lineage>
        <taxon>Eukaryota</taxon>
        <taxon>Metazoa</taxon>
        <taxon>Ecdysozoa</taxon>
        <taxon>Arthropoda</taxon>
        <taxon>Chelicerata</taxon>
        <taxon>Arachnida</taxon>
        <taxon>Acari</taxon>
        <taxon>Acariformes</taxon>
        <taxon>Sarcoptiformes</taxon>
        <taxon>Astigmata</taxon>
        <taxon>Glycyphagoidea</taxon>
        <taxon>Echimyopodidae</taxon>
        <taxon>Blomia</taxon>
    </lineage>
</organism>
<evidence type="ECO:0000256" key="1">
    <source>
        <dbReference type="ARBA" id="ARBA00004448"/>
    </source>
</evidence>
<dbReference type="InterPro" id="IPR028055">
    <property type="entry name" value="YidC/Oxa/ALB_C"/>
</dbReference>
<evidence type="ECO:0000256" key="2">
    <source>
        <dbReference type="ARBA" id="ARBA00009877"/>
    </source>
</evidence>
<accession>A0A9Q0MAW0</accession>
<dbReference type="GO" id="GO:0032977">
    <property type="term" value="F:membrane insertase activity"/>
    <property type="evidence" value="ECO:0007669"/>
    <property type="project" value="InterPro"/>
</dbReference>
<evidence type="ECO:0000313" key="13">
    <source>
        <dbReference type="Proteomes" id="UP001142055"/>
    </source>
</evidence>
<evidence type="ECO:0000313" key="12">
    <source>
        <dbReference type="EMBL" id="KAJ6221187.1"/>
    </source>
</evidence>
<evidence type="ECO:0000256" key="6">
    <source>
        <dbReference type="ARBA" id="ARBA00022989"/>
    </source>
</evidence>
<evidence type="ECO:0000256" key="4">
    <source>
        <dbReference type="ARBA" id="ARBA00022792"/>
    </source>
</evidence>
<dbReference type="GO" id="GO:0005743">
    <property type="term" value="C:mitochondrial inner membrane"/>
    <property type="evidence" value="ECO:0007669"/>
    <property type="project" value="UniProtKB-SubCell"/>
</dbReference>
<dbReference type="OMA" id="WWGSIAV"/>
<dbReference type="InterPro" id="IPR001708">
    <property type="entry name" value="YidC/ALB3/OXA1/COX18"/>
</dbReference>